<dbReference type="InterPro" id="IPR008928">
    <property type="entry name" value="6-hairpin_glycosidase_sf"/>
</dbReference>
<keyword evidence="1" id="KW-0472">Membrane</keyword>
<evidence type="ECO:0000256" key="1">
    <source>
        <dbReference type="SAM" id="Phobius"/>
    </source>
</evidence>
<keyword evidence="1" id="KW-0812">Transmembrane</keyword>
<dbReference type="EMBL" id="BMHY01000005">
    <property type="protein sequence ID" value="GGG72714.1"/>
    <property type="molecule type" value="Genomic_DNA"/>
</dbReference>
<sequence length="367" mass="41618">MTMKSPLPRRGIIITFTVLVTGIAVFLWIQHMSKKAAVSPTLAFIEHNMTNSNGTLATYLKEASSANPDYVAGHEALSESLGVWMQIALLNQDENRFEQSYELLRERFLSPQNYIIWKLEPGGTSEVNTNALGDDLRIVRALLEGYDRWQQPSYLATAQQITAQLQQSAMAEGYFVDHHDFLHHHSSEVLSLVYVDTLALQAMEQHGLISRMVLDRHIKRLQELPAGGDIFYPQKYEVRASKYSSGDKVNLIDQLIVAIHVAELGQPPQKLIRFLKQELKDRGKLFGQYDRNSGQPAVDYESPSVYALAILLALETKDRAWAKELFPLMLAMRDHDPRYKGGYVFDGDTHLFDNLFPLLAEVSLNVR</sequence>
<gene>
    <name evidence="2" type="ORF">GCM10010918_30780</name>
</gene>
<dbReference type="SUPFAM" id="SSF48208">
    <property type="entry name" value="Six-hairpin glycosidases"/>
    <property type="match status" value="1"/>
</dbReference>
<evidence type="ECO:0008006" key="4">
    <source>
        <dbReference type="Google" id="ProtNLM"/>
    </source>
</evidence>
<dbReference type="Proteomes" id="UP000600247">
    <property type="component" value="Unassembled WGS sequence"/>
</dbReference>
<organism evidence="2 3">
    <name type="scientific">Paenibacillus radicis</name>
    <name type="common">ex Gao et al. 2016</name>
    <dbReference type="NCBI Taxonomy" id="1737354"/>
    <lineage>
        <taxon>Bacteria</taxon>
        <taxon>Bacillati</taxon>
        <taxon>Bacillota</taxon>
        <taxon>Bacilli</taxon>
        <taxon>Bacillales</taxon>
        <taxon>Paenibacillaceae</taxon>
        <taxon>Paenibacillus</taxon>
    </lineage>
</organism>
<protein>
    <recommendedName>
        <fullName evidence="4">Glycosyl hydrolase</fullName>
    </recommendedName>
</protein>
<keyword evidence="3" id="KW-1185">Reference proteome</keyword>
<keyword evidence="1" id="KW-1133">Transmembrane helix</keyword>
<reference evidence="2 3" key="1">
    <citation type="journal article" date="2014" name="Int. J. Syst. Evol. Microbiol.">
        <title>Complete genome sequence of Corynebacterium casei LMG S-19264T (=DSM 44701T), isolated from a smear-ripened cheese.</title>
        <authorList>
            <consortium name="US DOE Joint Genome Institute (JGI-PGF)"/>
            <person name="Walter F."/>
            <person name="Albersmeier A."/>
            <person name="Kalinowski J."/>
            <person name="Ruckert C."/>
        </authorList>
    </citation>
    <scope>NUCLEOTIDE SEQUENCE [LARGE SCALE GENOMIC DNA]</scope>
    <source>
        <strain evidence="2 3">CGMCC 1.15286</strain>
    </source>
</reference>
<proteinExistence type="predicted"/>
<dbReference type="RefSeq" id="WP_188890077.1">
    <property type="nucleotide sequence ID" value="NZ_BMHY01000005.1"/>
</dbReference>
<evidence type="ECO:0000313" key="2">
    <source>
        <dbReference type="EMBL" id="GGG72714.1"/>
    </source>
</evidence>
<dbReference type="InterPro" id="IPR012341">
    <property type="entry name" value="6hp_glycosidase-like_sf"/>
</dbReference>
<dbReference type="AlphaFoldDB" id="A0A917M195"/>
<dbReference type="GO" id="GO:0005975">
    <property type="term" value="P:carbohydrate metabolic process"/>
    <property type="evidence" value="ECO:0007669"/>
    <property type="project" value="InterPro"/>
</dbReference>
<feature type="transmembrane region" description="Helical" evidence="1">
    <location>
        <begin position="12"/>
        <end position="29"/>
    </location>
</feature>
<evidence type="ECO:0000313" key="3">
    <source>
        <dbReference type="Proteomes" id="UP000600247"/>
    </source>
</evidence>
<name>A0A917M195_9BACL</name>
<accession>A0A917M195</accession>
<dbReference type="Gene3D" id="1.50.10.10">
    <property type="match status" value="1"/>
</dbReference>
<comment type="caution">
    <text evidence="2">The sequence shown here is derived from an EMBL/GenBank/DDBJ whole genome shotgun (WGS) entry which is preliminary data.</text>
</comment>